<dbReference type="InterPro" id="IPR019687">
    <property type="entry name" value="DUF2535"/>
</dbReference>
<reference evidence="2" key="2">
    <citation type="submission" date="2023-05" db="EMBL/GenBank/DDBJ databases">
        <title>Complete genome sequence of Bacillus subtilis SRCM117797 isolated from Soybean paste.</title>
        <authorList>
            <person name="Abraha H.B."/>
            <person name="Kim K.-P."/>
            <person name="Ryu M.-S."/>
            <person name="Jeong D.-Y."/>
        </authorList>
    </citation>
    <scope>NUCLEOTIDE SEQUENCE</scope>
    <source>
        <strain evidence="2">SRCM117797</strain>
    </source>
</reference>
<dbReference type="Pfam" id="PF10751">
    <property type="entry name" value="DUF2535"/>
    <property type="match status" value="1"/>
</dbReference>
<gene>
    <name evidence="2" type="primary">ypmP</name>
    <name evidence="1" type="ORF">J5227_09340</name>
    <name evidence="2" type="ORF">QL281_01250</name>
</gene>
<organism evidence="1 3">
    <name type="scientific">Bacillus subtilis</name>
    <dbReference type="NCBI Taxonomy" id="1423"/>
    <lineage>
        <taxon>Bacteria</taxon>
        <taxon>Bacillati</taxon>
        <taxon>Bacillota</taxon>
        <taxon>Bacilli</taxon>
        <taxon>Bacillales</taxon>
        <taxon>Bacillaceae</taxon>
        <taxon>Bacillus</taxon>
    </lineage>
</organism>
<dbReference type="SMR" id="A0A063XCK8"/>
<evidence type="ECO:0000313" key="1">
    <source>
        <dbReference type="EMBL" id="MBO3794511.1"/>
    </source>
</evidence>
<dbReference type="RefSeq" id="WP_004399020.1">
    <property type="nucleotide sequence ID" value="NZ_AP024621.1"/>
</dbReference>
<name>A0A063XCK8_BACIU</name>
<reference evidence="1" key="1">
    <citation type="submission" date="2021-03" db="EMBL/GenBank/DDBJ databases">
        <title>Isolation of Bacillus subtilis from fermented food sample.</title>
        <authorList>
            <person name="Lakshmanan V."/>
            <person name="Athira K."/>
            <person name="Rajagopal K."/>
        </authorList>
    </citation>
    <scope>NUCLEOTIDE SEQUENCE</scope>
    <source>
        <strain evidence="1">S1</strain>
    </source>
</reference>
<dbReference type="Proteomes" id="UP001229422">
    <property type="component" value="Chromosome"/>
</dbReference>
<evidence type="ECO:0000313" key="3">
    <source>
        <dbReference type="Proteomes" id="UP000665181"/>
    </source>
</evidence>
<dbReference type="AlphaFoldDB" id="A0A063XCK8"/>
<protein>
    <submittedName>
        <fullName evidence="1">YpmP family protein</fullName>
    </submittedName>
</protein>
<dbReference type="EMBL" id="JAGFPW010000006">
    <property type="protein sequence ID" value="MBO3794511.1"/>
    <property type="molecule type" value="Genomic_DNA"/>
</dbReference>
<evidence type="ECO:0000313" key="2">
    <source>
        <dbReference type="EMBL" id="WHM21761.1"/>
    </source>
</evidence>
<dbReference type="EMBL" id="CP125292">
    <property type="protein sequence ID" value="WHM21761.1"/>
    <property type="molecule type" value="Genomic_DNA"/>
</dbReference>
<proteinExistence type="predicted"/>
<accession>A0A063XCK8</accession>
<sequence>MLLKSLEFKRGDGIQVKVTEIPVLKEDEHYFFMLHHHLQFYLKEVFSSNSRAKVYSFRHYMKRRMKWADYQAVFHQEVLKHNA</sequence>
<dbReference type="Proteomes" id="UP000665181">
    <property type="component" value="Unassembled WGS sequence"/>
</dbReference>